<dbReference type="Gene3D" id="1.10.1200.10">
    <property type="entry name" value="ACP-like"/>
    <property type="match status" value="1"/>
</dbReference>
<dbReference type="InterPro" id="IPR020845">
    <property type="entry name" value="AMP-binding_CS"/>
</dbReference>
<dbReference type="EMBL" id="KQ474093">
    <property type="protein sequence ID" value="KPV71543.1"/>
    <property type="molecule type" value="Genomic_DNA"/>
</dbReference>
<dbReference type="Pfam" id="PF23562">
    <property type="entry name" value="AMP-binding_C_3"/>
    <property type="match status" value="1"/>
</dbReference>
<dbReference type="AlphaFoldDB" id="A0A0P9EPT3"/>
<dbReference type="InterPro" id="IPR000873">
    <property type="entry name" value="AMP-dep_synth/lig_dom"/>
</dbReference>
<dbReference type="InterPro" id="IPR042099">
    <property type="entry name" value="ANL_N_sf"/>
</dbReference>
<dbReference type="InterPro" id="IPR051414">
    <property type="entry name" value="Adenylate-forming_Reductase"/>
</dbReference>
<dbReference type="InterPro" id="IPR009081">
    <property type="entry name" value="PP-bd_ACP"/>
</dbReference>
<dbReference type="Proteomes" id="UP000053890">
    <property type="component" value="Unassembled WGS sequence"/>
</dbReference>
<gene>
    <name evidence="5" type="ORF">RHOBADRAFT_56580</name>
</gene>
<feature type="domain" description="Carrier" evidence="4">
    <location>
        <begin position="561"/>
        <end position="640"/>
    </location>
</feature>
<dbReference type="PROSITE" id="PS00455">
    <property type="entry name" value="AMP_BINDING"/>
    <property type="match status" value="1"/>
</dbReference>
<dbReference type="GeneID" id="28978864"/>
<evidence type="ECO:0000256" key="3">
    <source>
        <dbReference type="SAM" id="MobiDB-lite"/>
    </source>
</evidence>
<keyword evidence="6" id="KW-1185">Reference proteome</keyword>
<proteinExistence type="predicted"/>
<dbReference type="InterPro" id="IPR036291">
    <property type="entry name" value="NAD(P)-bd_dom_sf"/>
</dbReference>
<dbReference type="SUPFAM" id="SSF51735">
    <property type="entry name" value="NAD(P)-binding Rossmann-fold domains"/>
    <property type="match status" value="1"/>
</dbReference>
<dbReference type="PANTHER" id="PTHR43439:SF2">
    <property type="entry name" value="ENZYME, PUTATIVE (JCVI)-RELATED"/>
    <property type="match status" value="1"/>
</dbReference>
<keyword evidence="1" id="KW-0596">Phosphopantetheine</keyword>
<dbReference type="PROSITE" id="PS50075">
    <property type="entry name" value="CARRIER"/>
    <property type="match status" value="1"/>
</dbReference>
<dbReference type="Pfam" id="PF00501">
    <property type="entry name" value="AMP-binding"/>
    <property type="match status" value="1"/>
</dbReference>
<evidence type="ECO:0000259" key="4">
    <source>
        <dbReference type="PROSITE" id="PS50075"/>
    </source>
</evidence>
<accession>A0A0P9EPT3</accession>
<keyword evidence="2" id="KW-0597">Phosphoprotein</keyword>
<dbReference type="RefSeq" id="XP_018267592.1">
    <property type="nucleotide sequence ID" value="XM_018418417.1"/>
</dbReference>
<evidence type="ECO:0000313" key="5">
    <source>
        <dbReference type="EMBL" id="KPV71543.1"/>
    </source>
</evidence>
<organism evidence="5 6">
    <name type="scientific">Rhodotorula graminis (strain WP1)</name>
    <dbReference type="NCBI Taxonomy" id="578459"/>
    <lineage>
        <taxon>Eukaryota</taxon>
        <taxon>Fungi</taxon>
        <taxon>Dikarya</taxon>
        <taxon>Basidiomycota</taxon>
        <taxon>Pucciniomycotina</taxon>
        <taxon>Microbotryomycetes</taxon>
        <taxon>Sporidiobolales</taxon>
        <taxon>Sporidiobolaceae</taxon>
        <taxon>Rhodotorula</taxon>
    </lineage>
</organism>
<name>A0A0P9EPT3_RHOGW</name>
<feature type="region of interest" description="Disordered" evidence="3">
    <location>
        <begin position="983"/>
        <end position="1004"/>
    </location>
</feature>
<dbReference type="Pfam" id="PF07993">
    <property type="entry name" value="NAD_binding_4"/>
    <property type="match status" value="1"/>
</dbReference>
<evidence type="ECO:0000313" key="6">
    <source>
        <dbReference type="Proteomes" id="UP000053890"/>
    </source>
</evidence>
<dbReference type="SUPFAM" id="SSF56801">
    <property type="entry name" value="Acetyl-CoA synthetase-like"/>
    <property type="match status" value="1"/>
</dbReference>
<dbReference type="SUPFAM" id="SSF47336">
    <property type="entry name" value="ACP-like"/>
    <property type="match status" value="1"/>
</dbReference>
<dbReference type="OMA" id="WDWLAHI"/>
<sequence>MPDASARADQYGESFTTINELLPARSRQYPDVPILGVPGKDGVVRSFTYRELETATNLLAHHLATVIPPRAKGDTSTLTCALLAPSGYDYAIHEMALVRIGYAVLLVSPNNSPPAIAHLCTATKASFLFTAPAYVEAAKEALALATQNKSTEHALAPATEHRFEVLDLAPPAVYSDKAIATSTVSPYPVALAPADEGALTAFIVHSSGSTGFPKPIYISGASTAFNIATNFGLSGLTTLPLYHNHGHSCFWRALQSVRQLWLYPASDLPLTTPNVMNILEQPSVQPDALFGVPYVYKLLGETDAGVKTLRKFKLCLFGGSAMPTELGDRLVEAGVKLAGHYGATEVGQLMTSFRDYENDKEWAFNRVPAALKPYFKLEEYSPGVYEVVILDGWRGKVVSNRPDRSYATSDLFVKHPTLDAFKFVGRVDDTLVLVTGEKVNPVPIELTLRGESPYIKDAIVFGVERTQTGALVILSDTVDPSTPRDELIKLVAPAVELANSEAPSHSRLTEEMLVFLPADTVIPRADKGSFIRRKVYVAFKDIIDKTYSDLEGGTGGSRPVGALEDMRSYVHELIASIVKSSDGLEDDTDLFSFGLDSLAATRIRNALQRELDLGGKKLPMNFVFEQPTIAKMSAYLVALAKGESVIERTQVEQMGDLVYKYRHFDVPSTLSPNATSPASAEVVLLSGATGSLGANQLAQLLSKPEVKKVYTLVRAKDDEEAAVRVKTSLEEKGLAGAQDSRIEVKSDVTVVLHYAWSVNFNLSIGSFEPHIRGACNLIQLCLSSRRLAAFYFASSVSAVAAYSGPSNVPEAVTDDPHSAQGMGYARSKWVTEKLCQIASETTPVRAVVLRVGQMVGSTVDGRWNETEAVSLMIKTGDTLHALPELQETPSWLPVDCAASTIWDLVTSEPPSARTSQCWHVLQPRLVHFSSILDSLAASGMTFERVPPAEWVDRLRKGPQDPVANPAIKLLGFFESKYASKPASGTAVPADDAAPPRRSLDCSRTLATSPSLRDAPVVGKELVARYVEAWRKSGFLAPVGA</sequence>
<dbReference type="Gene3D" id="3.40.50.12780">
    <property type="entry name" value="N-terminal domain of ligase-like"/>
    <property type="match status" value="1"/>
</dbReference>
<evidence type="ECO:0000256" key="1">
    <source>
        <dbReference type="ARBA" id="ARBA00022450"/>
    </source>
</evidence>
<dbReference type="GO" id="GO:0031177">
    <property type="term" value="F:phosphopantetheine binding"/>
    <property type="evidence" value="ECO:0007669"/>
    <property type="project" value="InterPro"/>
</dbReference>
<dbReference type="Gene3D" id="3.40.50.720">
    <property type="entry name" value="NAD(P)-binding Rossmann-like Domain"/>
    <property type="match status" value="1"/>
</dbReference>
<dbReference type="PANTHER" id="PTHR43439">
    <property type="entry name" value="PHENYLACETATE-COENZYME A LIGASE"/>
    <property type="match status" value="1"/>
</dbReference>
<dbReference type="InterPro" id="IPR013120">
    <property type="entry name" value="FAR_NAD-bd"/>
</dbReference>
<reference evidence="5 6" key="1">
    <citation type="journal article" date="2015" name="Front. Microbiol.">
        <title>Genome sequence of the plant growth promoting endophytic yeast Rhodotorula graminis WP1.</title>
        <authorList>
            <person name="Firrincieli A."/>
            <person name="Otillar R."/>
            <person name="Salamov A."/>
            <person name="Schmutz J."/>
            <person name="Khan Z."/>
            <person name="Redman R.S."/>
            <person name="Fleck N.D."/>
            <person name="Lindquist E."/>
            <person name="Grigoriev I.V."/>
            <person name="Doty S.L."/>
        </authorList>
    </citation>
    <scope>NUCLEOTIDE SEQUENCE [LARGE SCALE GENOMIC DNA]</scope>
    <source>
        <strain evidence="5 6">WP1</strain>
    </source>
</reference>
<dbReference type="SMART" id="SM00823">
    <property type="entry name" value="PKS_PP"/>
    <property type="match status" value="1"/>
</dbReference>
<evidence type="ECO:0000256" key="2">
    <source>
        <dbReference type="ARBA" id="ARBA00022553"/>
    </source>
</evidence>
<dbReference type="OrthoDB" id="429813at2759"/>
<dbReference type="InterPro" id="IPR036736">
    <property type="entry name" value="ACP-like_sf"/>
</dbReference>
<protein>
    <recommendedName>
        <fullName evidence="4">Carrier domain-containing protein</fullName>
    </recommendedName>
</protein>
<dbReference type="InterPro" id="IPR006162">
    <property type="entry name" value="Ppantetheine_attach_site"/>
</dbReference>
<dbReference type="STRING" id="578459.A0A0P9EPT3"/>
<dbReference type="InterPro" id="IPR020806">
    <property type="entry name" value="PKS_PP-bd"/>
</dbReference>
<dbReference type="Pfam" id="PF00550">
    <property type="entry name" value="PP-binding"/>
    <property type="match status" value="1"/>
</dbReference>
<dbReference type="PROSITE" id="PS00012">
    <property type="entry name" value="PHOSPHOPANTETHEINE"/>
    <property type="match status" value="1"/>
</dbReference>